<dbReference type="RefSeq" id="WP_082302539.1">
    <property type="nucleotide sequence ID" value="NZ_CAWMQN010000032.1"/>
</dbReference>
<evidence type="ECO:0000256" key="1">
    <source>
        <dbReference type="SAM" id="Coils"/>
    </source>
</evidence>
<dbReference type="AlphaFoldDB" id="A0A1B8YKK2"/>
<feature type="transmembrane region" description="Helical" evidence="2">
    <location>
        <begin position="30"/>
        <end position="52"/>
    </location>
</feature>
<organism evidence="4 5">
    <name type="scientific">Photorhabdus namnaonensis</name>
    <dbReference type="NCBI Taxonomy" id="1851568"/>
    <lineage>
        <taxon>Bacteria</taxon>
        <taxon>Pseudomonadati</taxon>
        <taxon>Pseudomonadota</taxon>
        <taxon>Gammaproteobacteria</taxon>
        <taxon>Enterobacterales</taxon>
        <taxon>Morganellaceae</taxon>
        <taxon>Photorhabdus</taxon>
    </lineage>
</organism>
<dbReference type="Gene3D" id="2.40.30.170">
    <property type="match status" value="1"/>
</dbReference>
<evidence type="ECO:0000259" key="3">
    <source>
        <dbReference type="Pfam" id="PF26002"/>
    </source>
</evidence>
<comment type="caution">
    <text evidence="4">The sequence shown here is derived from an EMBL/GenBank/DDBJ whole genome shotgun (WGS) entry which is preliminary data.</text>
</comment>
<dbReference type="InterPro" id="IPR058982">
    <property type="entry name" value="Beta-barrel_AprE"/>
</dbReference>
<gene>
    <name evidence="4" type="primary">cvaA</name>
    <name evidence="4" type="ORF">Phpb_01298</name>
</gene>
<accession>A0A1B8YKK2</accession>
<dbReference type="PANTHER" id="PTHR30386:SF28">
    <property type="entry name" value="EXPORTED PROTEIN"/>
    <property type="match status" value="1"/>
</dbReference>
<dbReference type="Proteomes" id="UP000092665">
    <property type="component" value="Unassembled WGS sequence"/>
</dbReference>
<dbReference type="PANTHER" id="PTHR30386">
    <property type="entry name" value="MEMBRANE FUSION SUBUNIT OF EMRAB-TOLC MULTIDRUG EFFLUX PUMP"/>
    <property type="match status" value="1"/>
</dbReference>
<dbReference type="PRINTS" id="PR01490">
    <property type="entry name" value="RTXTOXIND"/>
</dbReference>
<keyword evidence="2" id="KW-0812">Transmembrane</keyword>
<proteinExistence type="predicted"/>
<keyword evidence="2" id="KW-1133">Transmembrane helix</keyword>
<dbReference type="InterPro" id="IPR050739">
    <property type="entry name" value="MFP"/>
</dbReference>
<keyword evidence="2" id="KW-0472">Membrane</keyword>
<protein>
    <submittedName>
        <fullName evidence="4">Colicin V secretion protein CvaA</fullName>
    </submittedName>
</protein>
<feature type="domain" description="AprE-like beta-barrel" evidence="3">
    <location>
        <begin position="303"/>
        <end position="402"/>
    </location>
</feature>
<name>A0A1B8YKK2_9GAMM</name>
<evidence type="ECO:0000256" key="2">
    <source>
        <dbReference type="SAM" id="Phobius"/>
    </source>
</evidence>
<reference evidence="5" key="1">
    <citation type="submission" date="2015-11" db="EMBL/GenBank/DDBJ databases">
        <authorList>
            <person name="Tobias N.J."/>
            <person name="Mishra B."/>
            <person name="Gupta D.K."/>
            <person name="Thines M."/>
            <person name="Stinear T.P."/>
            <person name="Bode H.B."/>
        </authorList>
    </citation>
    <scope>NUCLEOTIDE SEQUENCE [LARGE SCALE GENOMIC DNA]</scope>
    <source>
        <strain evidence="5">PB45.5</strain>
    </source>
</reference>
<keyword evidence="1" id="KW-0175">Coiled coil</keyword>
<dbReference type="PATRIC" id="fig|29488.15.peg.1426"/>
<evidence type="ECO:0000313" key="5">
    <source>
        <dbReference type="Proteomes" id="UP000092665"/>
    </source>
</evidence>
<keyword evidence="5" id="KW-1185">Reference proteome</keyword>
<evidence type="ECO:0000313" key="4">
    <source>
        <dbReference type="EMBL" id="OCA55675.1"/>
    </source>
</evidence>
<sequence length="424" mass="48740">MIYKSEFFRKEALKHKAIPLAGRVVLTSPFIFTVLTYISCLLVLFIIIFIMFTDYSRKTTIKGQVYPEDGITKVYSRETGIINKVMIKDGQFVKKGEVLGVIYKAQNLNTGILQDKLKEQAILKKKTLDQAIDKIDKIHKSKLDSLHEHVEILMKQKENIKDKLTSQQNKLDRLKKNTNRYKILERKGFISKEHITIAENSESDQLINLSLTKKELIDIERTISEKKFELEELPLKQFIEKQEIDRILASVNQEIINIESQTESVIVASSSGFININNFDLGSHVEQSTLLLNIVPNTKKFSINLYIPSQSIGFVKNGDIVNIRYSAYPYQKFGIFKAKVISISRTAIPAQEVKSIGTVFHTLDIANEPIYLVKAELEKQYIEVNKIKKALEIGMTLDADILHEKRKLYEWIFEPLITINKNSI</sequence>
<feature type="coiled-coil region" evidence="1">
    <location>
        <begin position="143"/>
        <end position="177"/>
    </location>
</feature>
<dbReference type="EMBL" id="LOIC01000032">
    <property type="protein sequence ID" value="OCA55675.1"/>
    <property type="molecule type" value="Genomic_DNA"/>
</dbReference>
<dbReference type="Pfam" id="PF26002">
    <property type="entry name" value="Beta-barrel_AprE"/>
    <property type="match status" value="1"/>
</dbReference>